<name>A0A1J5TLT9_9ZZZZ</name>
<sequence length="113" mass="11799">MIQLDNVLPAWGTPQFEVLLKQELARQAGLLPLQQGLSSSSSVADTPITAVILGVADLGDALRVKAGIFYEGLIGGCSCAGDPTTNSEYTEYCEVQLDIDKSTAAAAVTLLAE</sequence>
<evidence type="ECO:0000313" key="1">
    <source>
        <dbReference type="EMBL" id="OIR17168.1"/>
    </source>
</evidence>
<comment type="caution">
    <text evidence="1">The sequence shown here is derived from an EMBL/GenBank/DDBJ whole genome shotgun (WGS) entry which is preliminary data.</text>
</comment>
<organism evidence="1">
    <name type="scientific">mine drainage metagenome</name>
    <dbReference type="NCBI Taxonomy" id="410659"/>
    <lineage>
        <taxon>unclassified sequences</taxon>
        <taxon>metagenomes</taxon>
        <taxon>ecological metagenomes</taxon>
    </lineage>
</organism>
<dbReference type="EMBL" id="MLJW01000005">
    <property type="protein sequence ID" value="OIR17168.1"/>
    <property type="molecule type" value="Genomic_DNA"/>
</dbReference>
<reference evidence="1" key="1">
    <citation type="submission" date="2016-10" db="EMBL/GenBank/DDBJ databases">
        <title>Sequence of Gallionella enrichment culture.</title>
        <authorList>
            <person name="Poehlein A."/>
            <person name="Muehling M."/>
            <person name="Daniel R."/>
        </authorList>
    </citation>
    <scope>NUCLEOTIDE SEQUENCE</scope>
</reference>
<dbReference type="AlphaFoldDB" id="A0A1J5TLT9"/>
<gene>
    <name evidence="1" type="ORF">GALL_21890</name>
</gene>
<proteinExistence type="predicted"/>
<accession>A0A1J5TLT9</accession>
<protein>
    <submittedName>
        <fullName evidence="1">Uncharacterized protein</fullName>
    </submittedName>
</protein>